<evidence type="ECO:0000313" key="10">
    <source>
        <dbReference type="Proteomes" id="UP000292695"/>
    </source>
</evidence>
<dbReference type="Pfam" id="PF01614">
    <property type="entry name" value="IclR_C"/>
    <property type="match status" value="1"/>
</dbReference>
<feature type="domain" description="IclR-ED" evidence="8">
    <location>
        <begin position="90"/>
        <end position="274"/>
    </location>
</feature>
<dbReference type="SUPFAM" id="SSF55781">
    <property type="entry name" value="GAF domain-like"/>
    <property type="match status" value="1"/>
</dbReference>
<dbReference type="GO" id="GO:0003677">
    <property type="term" value="F:DNA binding"/>
    <property type="evidence" value="ECO:0007669"/>
    <property type="project" value="UniProtKB-KW"/>
</dbReference>
<dbReference type="PROSITE" id="PS51077">
    <property type="entry name" value="HTH_ICLR"/>
    <property type="match status" value="1"/>
</dbReference>
<dbReference type="InterPro" id="IPR036390">
    <property type="entry name" value="WH_DNA-bd_sf"/>
</dbReference>
<evidence type="ECO:0000256" key="5">
    <source>
        <dbReference type="ARBA" id="ARBA00058938"/>
    </source>
</evidence>
<keyword evidence="1" id="KW-0319">Glycerol metabolism</keyword>
<dbReference type="InterPro" id="IPR029016">
    <property type="entry name" value="GAF-like_dom_sf"/>
</dbReference>
<evidence type="ECO:0000256" key="2">
    <source>
        <dbReference type="ARBA" id="ARBA00023015"/>
    </source>
</evidence>
<dbReference type="SUPFAM" id="SSF46785">
    <property type="entry name" value="Winged helix' DNA-binding domain"/>
    <property type="match status" value="1"/>
</dbReference>
<keyword evidence="3" id="KW-0238">DNA-binding</keyword>
<evidence type="ECO:0000256" key="1">
    <source>
        <dbReference type="ARBA" id="ARBA00022798"/>
    </source>
</evidence>
<dbReference type="Gene3D" id="3.30.450.40">
    <property type="match status" value="1"/>
</dbReference>
<dbReference type="InterPro" id="IPR005471">
    <property type="entry name" value="Tscrpt_reg_IclR_N"/>
</dbReference>
<sequence>MLTGWTLPRRVSRIAGYGFTMQEARGSVQSIDRAVAILRCFDARTPDLGISDLARATGLSTSTVHRLLLAMQENGLVRQTAHRRYAIGPLVVQLAHSGGIPAGLRDAALPVLRALRDDTGETAAVHELLPSGQRVVLDQVESHHQLRRTYTEFGLPVALPLGAPGKALLAFLPFERQQEVLKGPLEQVQPATITDPEVLAEQFAAIRRRGYAMSRTERTPGICSVAAPVFGYSGDVAGCLSVSGPEMRMPVERMEEFGMRVAEGAWSVSELLGATPVARDRSTALAGGR</sequence>
<organism evidence="9 10">
    <name type="scientific">Kribbella sindirgiensis</name>
    <dbReference type="NCBI Taxonomy" id="1124744"/>
    <lineage>
        <taxon>Bacteria</taxon>
        <taxon>Bacillati</taxon>
        <taxon>Actinomycetota</taxon>
        <taxon>Actinomycetes</taxon>
        <taxon>Propionibacteriales</taxon>
        <taxon>Kribbellaceae</taxon>
        <taxon>Kribbella</taxon>
    </lineage>
</organism>
<evidence type="ECO:0000256" key="4">
    <source>
        <dbReference type="ARBA" id="ARBA00023163"/>
    </source>
</evidence>
<dbReference type="InterPro" id="IPR014757">
    <property type="entry name" value="Tscrpt_reg_IclR_C"/>
</dbReference>
<dbReference type="InterPro" id="IPR050707">
    <property type="entry name" value="HTH_MetabolicPath_Reg"/>
</dbReference>
<feature type="domain" description="HTH iclR-type" evidence="7">
    <location>
        <begin position="28"/>
        <end position="89"/>
    </location>
</feature>
<evidence type="ECO:0000256" key="6">
    <source>
        <dbReference type="ARBA" id="ARBA00070406"/>
    </source>
</evidence>
<evidence type="ECO:0000259" key="7">
    <source>
        <dbReference type="PROSITE" id="PS51077"/>
    </source>
</evidence>
<proteinExistence type="predicted"/>
<dbReference type="AlphaFoldDB" id="A0A4R0IZF6"/>
<protein>
    <recommendedName>
        <fullName evidence="6">Glycerol operon regulatory protein</fullName>
    </recommendedName>
</protein>
<accession>A0A4R0IZF6</accession>
<reference evidence="9 10" key="1">
    <citation type="submission" date="2019-02" db="EMBL/GenBank/DDBJ databases">
        <title>Kribbella capetownensis sp. nov. and Kribbella speibonae sp. nov., isolated from soil.</title>
        <authorList>
            <person name="Curtis S.M."/>
            <person name="Norton I."/>
            <person name="Everest G.J."/>
            <person name="Meyers P.R."/>
        </authorList>
    </citation>
    <scope>NUCLEOTIDE SEQUENCE [LARGE SCALE GENOMIC DNA]</scope>
    <source>
        <strain evidence="9 10">DSM 27082</strain>
    </source>
</reference>
<name>A0A4R0IZF6_9ACTN</name>
<dbReference type="Pfam" id="PF09339">
    <property type="entry name" value="HTH_IclR"/>
    <property type="match status" value="1"/>
</dbReference>
<dbReference type="GO" id="GO:0003700">
    <property type="term" value="F:DNA-binding transcription factor activity"/>
    <property type="evidence" value="ECO:0007669"/>
    <property type="project" value="TreeGrafter"/>
</dbReference>
<gene>
    <name evidence="9" type="ORF">E0H50_10180</name>
</gene>
<dbReference type="GO" id="GO:0006071">
    <property type="term" value="P:glycerol metabolic process"/>
    <property type="evidence" value="ECO:0007669"/>
    <property type="project" value="UniProtKB-KW"/>
</dbReference>
<comment type="caution">
    <text evidence="9">The sequence shown here is derived from an EMBL/GenBank/DDBJ whole genome shotgun (WGS) entry which is preliminary data.</text>
</comment>
<dbReference type="Gene3D" id="1.10.10.10">
    <property type="entry name" value="Winged helix-like DNA-binding domain superfamily/Winged helix DNA-binding domain"/>
    <property type="match status" value="1"/>
</dbReference>
<dbReference type="PANTHER" id="PTHR30136">
    <property type="entry name" value="HELIX-TURN-HELIX TRANSCRIPTIONAL REGULATOR, ICLR FAMILY"/>
    <property type="match status" value="1"/>
</dbReference>
<keyword evidence="4" id="KW-0804">Transcription</keyword>
<keyword evidence="10" id="KW-1185">Reference proteome</keyword>
<dbReference type="PANTHER" id="PTHR30136:SF35">
    <property type="entry name" value="HTH-TYPE TRANSCRIPTIONAL REGULATOR RV1719"/>
    <property type="match status" value="1"/>
</dbReference>
<dbReference type="PROSITE" id="PS51078">
    <property type="entry name" value="ICLR_ED"/>
    <property type="match status" value="1"/>
</dbReference>
<dbReference type="FunFam" id="1.10.10.10:FF:000056">
    <property type="entry name" value="IclR family transcriptional regulator"/>
    <property type="match status" value="1"/>
</dbReference>
<evidence type="ECO:0000256" key="3">
    <source>
        <dbReference type="ARBA" id="ARBA00023125"/>
    </source>
</evidence>
<dbReference type="SMART" id="SM00346">
    <property type="entry name" value="HTH_ICLR"/>
    <property type="match status" value="1"/>
</dbReference>
<dbReference type="EMBL" id="SJKA01000003">
    <property type="protein sequence ID" value="TCC37038.1"/>
    <property type="molecule type" value="Genomic_DNA"/>
</dbReference>
<comment type="function">
    <text evidence="5">May be an activator protein for the gylABX operon.</text>
</comment>
<dbReference type="Proteomes" id="UP000292695">
    <property type="component" value="Unassembled WGS sequence"/>
</dbReference>
<evidence type="ECO:0000259" key="8">
    <source>
        <dbReference type="PROSITE" id="PS51078"/>
    </source>
</evidence>
<dbReference type="InterPro" id="IPR036388">
    <property type="entry name" value="WH-like_DNA-bd_sf"/>
</dbReference>
<evidence type="ECO:0000313" key="9">
    <source>
        <dbReference type="EMBL" id="TCC37038.1"/>
    </source>
</evidence>
<keyword evidence="2" id="KW-0805">Transcription regulation</keyword>
<dbReference type="GO" id="GO:0045892">
    <property type="term" value="P:negative regulation of DNA-templated transcription"/>
    <property type="evidence" value="ECO:0007669"/>
    <property type="project" value="TreeGrafter"/>
</dbReference>
<dbReference type="OrthoDB" id="8479143at2"/>